<dbReference type="RefSeq" id="WP_092701097.1">
    <property type="nucleotide sequence ID" value="NZ_FNQJ01000043.1"/>
</dbReference>
<protein>
    <submittedName>
        <fullName evidence="2">KAP family P-loop domain-containing protein</fullName>
    </submittedName>
</protein>
<dbReference type="Proteomes" id="UP000199002">
    <property type="component" value="Unassembled WGS sequence"/>
</dbReference>
<gene>
    <name evidence="2" type="ORF">SAMN05421875_14314</name>
</gene>
<dbReference type="EMBL" id="FNQJ01000043">
    <property type="protein sequence ID" value="SEA89829.1"/>
    <property type="molecule type" value="Genomic_DNA"/>
</dbReference>
<dbReference type="InterPro" id="IPR027417">
    <property type="entry name" value="P-loop_NTPase"/>
</dbReference>
<feature type="domain" description="KAP NTPase" evidence="1">
    <location>
        <begin position="30"/>
        <end position="282"/>
    </location>
</feature>
<evidence type="ECO:0000313" key="3">
    <source>
        <dbReference type="Proteomes" id="UP000199002"/>
    </source>
</evidence>
<evidence type="ECO:0000313" key="2">
    <source>
        <dbReference type="EMBL" id="SEA89829.1"/>
    </source>
</evidence>
<dbReference type="AlphaFoldDB" id="A0A1H4EXZ6"/>
<dbReference type="Gene3D" id="3.40.50.300">
    <property type="entry name" value="P-loop containing nucleotide triphosphate hydrolases"/>
    <property type="match status" value="1"/>
</dbReference>
<dbReference type="STRING" id="592050.SAMN05421875_14314"/>
<dbReference type="Pfam" id="PF07693">
    <property type="entry name" value="KAP_NTPase"/>
    <property type="match status" value="1"/>
</dbReference>
<keyword evidence="3" id="KW-1185">Reference proteome</keyword>
<proteinExistence type="predicted"/>
<dbReference type="GeneID" id="34234218"/>
<name>A0A1H4EXZ6_9BURK</name>
<evidence type="ECO:0000259" key="1">
    <source>
        <dbReference type="Pfam" id="PF07693"/>
    </source>
</evidence>
<sequence length="445" mass="49796">MNQPTLPIFKRPTTDDIPTRRFEGDLYAREELANRLTQMLARMPDGAVLSIDSPWGEGKSWFGRRWQATLSDQEFRTAYIDCFARDHIEDPFTMLASEFIALAKQGKPEAQVKLLEAGKKIGASLLPAAAKFAANAAGHWLIGNAELGDDIAKSAEAIGEKGADKLERLVAKSIEDYEAGKKTVDGFKKALRELAAESDKPIVIFVDELDRCRPDFAVRTIERIKHFFDVPGIIFVLLINRKQLTAAVKGLYGQEVEADAYLGKFINLSLSLPKHASGEFHSPDDNRKHCEETLVRYGFARNNGTQEFSQVMGVLGTQFKLSLRDIERAVILFSFGQPINSSAVYAPWPIALKLAHPDLFAKLVLNDREAHSEAYRLAASVREKSPENMRPAIQLLEEMHNCGSQGFARELPEEQAQMLSGMTRVHGVKRFFAWLFERADLTVSQ</sequence>
<dbReference type="InterPro" id="IPR011646">
    <property type="entry name" value="KAP_P-loop"/>
</dbReference>
<reference evidence="3" key="1">
    <citation type="submission" date="2016-10" db="EMBL/GenBank/DDBJ databases">
        <authorList>
            <person name="Varghese N."/>
            <person name="Submissions S."/>
        </authorList>
    </citation>
    <scope>NUCLEOTIDE SEQUENCE [LARGE SCALE GENOMIC DNA]</scope>
    <source>
        <strain evidence="3">DSM 25157</strain>
    </source>
</reference>
<organism evidence="2 3">
    <name type="scientific">Acidovorax soli</name>
    <dbReference type="NCBI Taxonomy" id="592050"/>
    <lineage>
        <taxon>Bacteria</taxon>
        <taxon>Pseudomonadati</taxon>
        <taxon>Pseudomonadota</taxon>
        <taxon>Betaproteobacteria</taxon>
        <taxon>Burkholderiales</taxon>
        <taxon>Comamonadaceae</taxon>
        <taxon>Acidovorax</taxon>
    </lineage>
</organism>
<dbReference type="SUPFAM" id="SSF52540">
    <property type="entry name" value="P-loop containing nucleoside triphosphate hydrolases"/>
    <property type="match status" value="1"/>
</dbReference>
<accession>A0A1H4EXZ6</accession>